<sequence length="337" mass="34650">IVESLGVSLALCAMLSNFVRTIGHRPTIISKGVTVSPFVRYRNIVVCKNKIGDELLDFVTAGPKLRKWYGAGERPVDGGEEQEPDEPDTMSDVVLVTDADSPIGEQVVLQLILARQQLRLLVRDLAAAKTAYGPYATPLPTDAGTSLRALRGVKCLVLLGRPVRGLIEAAKAARVKHVVLLSSAPAAALTKSSAFSLGGFSLTGGAGSSAARELRELGDSSAEAALKASGLPYSVVQVYGLQDSGRSGSGADGVVLEQQQQVAVGKAAGSNGSGSGSAVSREAVAALLSGLVDAVPSRGRTLQAAGSRQAAALSPTSSPQRQQEALVSALQGIVEDS</sequence>
<organism evidence="3 4">
    <name type="scientific">Volvox africanus</name>
    <dbReference type="NCBI Taxonomy" id="51714"/>
    <lineage>
        <taxon>Eukaryota</taxon>
        <taxon>Viridiplantae</taxon>
        <taxon>Chlorophyta</taxon>
        <taxon>core chlorophytes</taxon>
        <taxon>Chlorophyceae</taxon>
        <taxon>CS clade</taxon>
        <taxon>Chlamydomonadales</taxon>
        <taxon>Volvocaceae</taxon>
        <taxon>Volvox</taxon>
    </lineage>
</organism>
<proteinExistence type="predicted"/>
<evidence type="ECO:0000313" key="4">
    <source>
        <dbReference type="Proteomes" id="UP001165090"/>
    </source>
</evidence>
<dbReference type="Gene3D" id="3.40.50.720">
    <property type="entry name" value="NAD(P)-binding Rossmann-like Domain"/>
    <property type="match status" value="1"/>
</dbReference>
<dbReference type="Proteomes" id="UP001165090">
    <property type="component" value="Unassembled WGS sequence"/>
</dbReference>
<comment type="caution">
    <text evidence="3">The sequence shown here is derived from an EMBL/GenBank/DDBJ whole genome shotgun (WGS) entry which is preliminary data.</text>
</comment>
<feature type="domain" description="NAD(P)-binding" evidence="2">
    <location>
        <begin position="103"/>
        <end position="290"/>
    </location>
</feature>
<evidence type="ECO:0000259" key="2">
    <source>
        <dbReference type="Pfam" id="PF13460"/>
    </source>
</evidence>
<accession>A0ABQ5RZX5</accession>
<feature type="region of interest" description="Disordered" evidence="1">
    <location>
        <begin position="306"/>
        <end position="327"/>
    </location>
</feature>
<reference evidence="3 4" key="1">
    <citation type="journal article" date="2023" name="IScience">
        <title>Expanded male sex-determining region conserved during the evolution of homothallism in the green alga Volvox.</title>
        <authorList>
            <person name="Yamamoto K."/>
            <person name="Matsuzaki R."/>
            <person name="Mahakham W."/>
            <person name="Heman W."/>
            <person name="Sekimoto H."/>
            <person name="Kawachi M."/>
            <person name="Minakuchi Y."/>
            <person name="Toyoda A."/>
            <person name="Nozaki H."/>
        </authorList>
    </citation>
    <scope>NUCLEOTIDE SEQUENCE [LARGE SCALE GENOMIC DNA]</scope>
    <source>
        <strain evidence="3 4">NIES-4468</strain>
    </source>
</reference>
<dbReference type="PANTHER" id="PTHR47869">
    <property type="entry name" value="OS03G0410700 PROTEIN"/>
    <property type="match status" value="1"/>
</dbReference>
<evidence type="ECO:0000313" key="3">
    <source>
        <dbReference type="EMBL" id="GLI62964.1"/>
    </source>
</evidence>
<dbReference type="SUPFAM" id="SSF51735">
    <property type="entry name" value="NAD(P)-binding Rossmann-fold domains"/>
    <property type="match status" value="1"/>
</dbReference>
<dbReference type="InterPro" id="IPR016040">
    <property type="entry name" value="NAD(P)-bd_dom"/>
</dbReference>
<name>A0ABQ5RZX5_9CHLO</name>
<feature type="compositionally biased region" description="Polar residues" evidence="1">
    <location>
        <begin position="314"/>
        <end position="325"/>
    </location>
</feature>
<dbReference type="Pfam" id="PF13460">
    <property type="entry name" value="NAD_binding_10"/>
    <property type="match status" value="1"/>
</dbReference>
<gene>
    <name evidence="3" type="ORF">VaNZ11_005821</name>
</gene>
<evidence type="ECO:0000256" key="1">
    <source>
        <dbReference type="SAM" id="MobiDB-lite"/>
    </source>
</evidence>
<keyword evidence="4" id="KW-1185">Reference proteome</keyword>
<dbReference type="EMBL" id="BSDZ01000014">
    <property type="protein sequence ID" value="GLI62964.1"/>
    <property type="molecule type" value="Genomic_DNA"/>
</dbReference>
<feature type="non-terminal residue" evidence="3">
    <location>
        <position position="1"/>
    </location>
</feature>
<protein>
    <recommendedName>
        <fullName evidence="2">NAD(P)-binding domain-containing protein</fullName>
    </recommendedName>
</protein>
<dbReference type="PANTHER" id="PTHR47869:SF2">
    <property type="entry name" value="OS03G0410700 PROTEIN"/>
    <property type="match status" value="1"/>
</dbReference>
<dbReference type="InterPro" id="IPR036291">
    <property type="entry name" value="NAD(P)-bd_dom_sf"/>
</dbReference>